<dbReference type="EMBL" id="CAKMMG010000001">
    <property type="protein sequence ID" value="CAH1194592.1"/>
    <property type="molecule type" value="Genomic_DNA"/>
</dbReference>
<proteinExistence type="predicted"/>
<reference evidence="1" key="1">
    <citation type="submission" date="2022-01" db="EMBL/GenBank/DDBJ databases">
        <authorList>
            <person name="Criscuolo A."/>
        </authorList>
    </citation>
    <scope>NUCLEOTIDE SEQUENCE</scope>
    <source>
        <strain evidence="1">CIP111892</strain>
    </source>
</reference>
<evidence type="ECO:0000313" key="2">
    <source>
        <dbReference type="Proteomes" id="UP000838324"/>
    </source>
</evidence>
<gene>
    <name evidence="1" type="ORF">PAECIP111892_01754</name>
</gene>
<sequence length="63" mass="6563">MKARALLELTVDLTNPAAELTDAISAVLGSIAPGQREAVLRSLDEAVGVALAEFEPQKTEASN</sequence>
<accession>A0ABM9BTD4</accession>
<comment type="caution">
    <text evidence="1">The sequence shown here is derived from an EMBL/GenBank/DDBJ whole genome shotgun (WGS) entry which is preliminary data.</text>
</comment>
<dbReference type="RefSeq" id="WP_236331919.1">
    <property type="nucleotide sequence ID" value="NZ_CAKMMG010000001.1"/>
</dbReference>
<organism evidence="1 2">
    <name type="scientific">Paenibacillus auburnensis</name>
    <dbReference type="NCBI Taxonomy" id="2905649"/>
    <lineage>
        <taxon>Bacteria</taxon>
        <taxon>Bacillati</taxon>
        <taxon>Bacillota</taxon>
        <taxon>Bacilli</taxon>
        <taxon>Bacillales</taxon>
        <taxon>Paenibacillaceae</taxon>
        <taxon>Paenibacillus</taxon>
    </lineage>
</organism>
<keyword evidence="2" id="KW-1185">Reference proteome</keyword>
<evidence type="ECO:0000313" key="1">
    <source>
        <dbReference type="EMBL" id="CAH1194592.1"/>
    </source>
</evidence>
<dbReference type="Proteomes" id="UP000838324">
    <property type="component" value="Unassembled WGS sequence"/>
</dbReference>
<protein>
    <submittedName>
        <fullName evidence="1">Uncharacterized protein</fullName>
    </submittedName>
</protein>
<name>A0ABM9BTD4_9BACL</name>